<organism evidence="1 2">
    <name type="scientific">Desulfoluna butyratoxydans</name>
    <dbReference type="NCBI Taxonomy" id="231438"/>
    <lineage>
        <taxon>Bacteria</taxon>
        <taxon>Pseudomonadati</taxon>
        <taxon>Thermodesulfobacteriota</taxon>
        <taxon>Desulfobacteria</taxon>
        <taxon>Desulfobacterales</taxon>
        <taxon>Desulfolunaceae</taxon>
        <taxon>Desulfoluna</taxon>
    </lineage>
</organism>
<evidence type="ECO:0000313" key="1">
    <source>
        <dbReference type="EMBL" id="VFQ47425.1"/>
    </source>
</evidence>
<protein>
    <submittedName>
        <fullName evidence="1">Uncharacterized protein</fullName>
    </submittedName>
</protein>
<dbReference type="Proteomes" id="UP000507962">
    <property type="component" value="Unassembled WGS sequence"/>
</dbReference>
<sequence length="106" mass="11999">MNRFHNGRRRMKWIGLSGIVLVWASVAVAALPPQYQNMKDLDVMMDYIKKHPEVAATVTSIDLETYTVYYGQGCKAVFGRKETTKPKGFVGPADPLEFKKQSCSER</sequence>
<keyword evidence="2" id="KW-1185">Reference proteome</keyword>
<name>A0A4U8YSR2_9BACT</name>
<dbReference type="AlphaFoldDB" id="A0A4U8YSR2"/>
<dbReference type="EMBL" id="CAADHO010000017">
    <property type="protein sequence ID" value="VFQ47425.1"/>
    <property type="molecule type" value="Genomic_DNA"/>
</dbReference>
<reference evidence="1 2" key="1">
    <citation type="submission" date="2019-03" db="EMBL/GenBank/DDBJ databases">
        <authorList>
            <person name="Nijsse B."/>
        </authorList>
    </citation>
    <scope>NUCLEOTIDE SEQUENCE [LARGE SCALE GENOMIC DNA]</scope>
    <source>
        <strain evidence="1">Desulfoluna butyratoxydans MSL71</strain>
    </source>
</reference>
<proteinExistence type="predicted"/>
<gene>
    <name evidence="1" type="ORF">MSL71_51250</name>
</gene>
<evidence type="ECO:0000313" key="2">
    <source>
        <dbReference type="Proteomes" id="UP000507962"/>
    </source>
</evidence>
<accession>A0A4U8YSR2</accession>